<organism evidence="2 3">
    <name type="scientific">Powellomyces hirtus</name>
    <dbReference type="NCBI Taxonomy" id="109895"/>
    <lineage>
        <taxon>Eukaryota</taxon>
        <taxon>Fungi</taxon>
        <taxon>Fungi incertae sedis</taxon>
        <taxon>Chytridiomycota</taxon>
        <taxon>Chytridiomycota incertae sedis</taxon>
        <taxon>Chytridiomycetes</taxon>
        <taxon>Spizellomycetales</taxon>
        <taxon>Powellomycetaceae</taxon>
        <taxon>Powellomyces</taxon>
    </lineage>
</organism>
<keyword evidence="2" id="KW-0548">Nucleotidyltransferase</keyword>
<accession>A0A507DT28</accession>
<feature type="domain" description="Reverse transcriptase Ty1/copia-type" evidence="1">
    <location>
        <begin position="2"/>
        <end position="137"/>
    </location>
</feature>
<dbReference type="Proteomes" id="UP000318582">
    <property type="component" value="Unassembled WGS sequence"/>
</dbReference>
<dbReference type="AlphaFoldDB" id="A0A507DT28"/>
<comment type="caution">
    <text evidence="2">The sequence shown here is derived from an EMBL/GenBank/DDBJ whole genome shotgun (WGS) entry which is preliminary data.</text>
</comment>
<name>A0A507DT28_9FUNG</name>
<dbReference type="InterPro" id="IPR013103">
    <property type="entry name" value="RVT_2"/>
</dbReference>
<dbReference type="STRING" id="109895.A0A507DT28"/>
<evidence type="ECO:0000313" key="2">
    <source>
        <dbReference type="EMBL" id="TPX54108.1"/>
    </source>
</evidence>
<evidence type="ECO:0000313" key="3">
    <source>
        <dbReference type="Proteomes" id="UP000318582"/>
    </source>
</evidence>
<proteinExistence type="predicted"/>
<keyword evidence="2" id="KW-0239">DNA-directed DNA polymerase</keyword>
<keyword evidence="2" id="KW-0808">Transferase</keyword>
<dbReference type="SUPFAM" id="SSF56672">
    <property type="entry name" value="DNA/RNA polymerases"/>
    <property type="match status" value="1"/>
</dbReference>
<dbReference type="InterPro" id="IPR043502">
    <property type="entry name" value="DNA/RNA_pol_sf"/>
</dbReference>
<protein>
    <submittedName>
        <fullName evidence="2">DNA-directed DNA polymerase</fullName>
    </submittedName>
</protein>
<dbReference type="GO" id="GO:0003887">
    <property type="term" value="F:DNA-directed DNA polymerase activity"/>
    <property type="evidence" value="ECO:0007669"/>
    <property type="project" value="UniProtKB-KW"/>
</dbReference>
<gene>
    <name evidence="2" type="ORF">PhCBS80983_g06053</name>
</gene>
<dbReference type="EMBL" id="QEAQ01000172">
    <property type="protein sequence ID" value="TPX54108.1"/>
    <property type="molecule type" value="Genomic_DNA"/>
</dbReference>
<sequence length="310" mass="34242">MVLAIAAIEDMELEQMDAMTAFLNPDIEEEIYMEQPEGFASAGQEHLVCRLCCSLYGHKQSPCNWNQLFDVHLKQLGFVQSNANHCIYTLHAQDLKSVLYLLVYVDNMVLASRSMVQINHIKTELSKKFNMTDIGCFLEWRLPGTAPAVTCGSLRSTISRRLDLAASVDSVGQFMTNPGPGHWQAVKRILHYMSGTLDAVLWEDPSALLRTGKDTLTLTGLAAQTPGAPPLALSQGLPAKSVRTTRAAVCLPGTDIRHHFICKAIANQHVDPEFCPTKDMATNLLTKLLLSPSLQSCVRSWAWESSLLSE</sequence>
<reference evidence="2 3" key="1">
    <citation type="journal article" date="2019" name="Sci. Rep.">
        <title>Comparative genomics of chytrid fungi reveal insights into the obligate biotrophic and pathogenic lifestyle of Synchytrium endobioticum.</title>
        <authorList>
            <person name="van de Vossenberg B.T.L.H."/>
            <person name="Warris S."/>
            <person name="Nguyen H.D.T."/>
            <person name="van Gent-Pelzer M.P.E."/>
            <person name="Joly D.L."/>
            <person name="van de Geest H.C."/>
            <person name="Bonants P.J.M."/>
            <person name="Smith D.S."/>
            <person name="Levesque C.A."/>
            <person name="van der Lee T.A.J."/>
        </authorList>
    </citation>
    <scope>NUCLEOTIDE SEQUENCE [LARGE SCALE GENOMIC DNA]</scope>
    <source>
        <strain evidence="2 3">CBS 809.83</strain>
    </source>
</reference>
<evidence type="ECO:0000259" key="1">
    <source>
        <dbReference type="Pfam" id="PF07727"/>
    </source>
</evidence>
<keyword evidence="3" id="KW-1185">Reference proteome</keyword>
<dbReference type="Pfam" id="PF07727">
    <property type="entry name" value="RVT_2"/>
    <property type="match status" value="1"/>
</dbReference>